<dbReference type="GO" id="GO:0020037">
    <property type="term" value="F:heme binding"/>
    <property type="evidence" value="ECO:0007669"/>
    <property type="project" value="InterPro"/>
</dbReference>
<evidence type="ECO:0000313" key="3">
    <source>
        <dbReference type="Proteomes" id="UP000070186"/>
    </source>
</evidence>
<dbReference type="GO" id="GO:0009055">
    <property type="term" value="F:electron transfer activity"/>
    <property type="evidence" value="ECO:0007669"/>
    <property type="project" value="InterPro"/>
</dbReference>
<dbReference type="STRING" id="281362.AT959_00490"/>
<dbReference type="Proteomes" id="UP000070186">
    <property type="component" value="Unassembled WGS sequence"/>
</dbReference>
<keyword evidence="1" id="KW-0732">Signal</keyword>
<proteinExistence type="predicted"/>
<evidence type="ECO:0008006" key="4">
    <source>
        <dbReference type="Google" id="ProtNLM"/>
    </source>
</evidence>
<keyword evidence="3" id="KW-1185">Reference proteome</keyword>
<feature type="chain" id="PRO_5007459876" description="Cytochrome c domain-containing protein" evidence="1">
    <location>
        <begin position="24"/>
        <end position="139"/>
    </location>
</feature>
<dbReference type="AlphaFoldDB" id="A0A133XP51"/>
<protein>
    <recommendedName>
        <fullName evidence="4">Cytochrome c domain-containing protein</fullName>
    </recommendedName>
</protein>
<sequence length="139" mass="15384">MKKAAISVLSGLLLAVASGLSGAAERVDIGREEYRENCLNCHGEAGDGNGPYAHLLNKSASDLTKLTKNNKGVFPFARVYEVIDGREVVKGHGERDMPIWGNAYRTIAGERFFEVPYNPEVFVRSRILALIEYISRLQK</sequence>
<dbReference type="EMBL" id="LODL01000002">
    <property type="protein sequence ID" value="KXB32713.1"/>
    <property type="molecule type" value="Genomic_DNA"/>
</dbReference>
<name>A0A133XP51_9RHOO</name>
<accession>A0A133XP51</accession>
<dbReference type="RefSeq" id="WP_066879299.1">
    <property type="nucleotide sequence ID" value="NZ_LODL01000002.1"/>
</dbReference>
<comment type="caution">
    <text evidence="2">The sequence shown here is derived from an EMBL/GenBank/DDBJ whole genome shotgun (WGS) entry which is preliminary data.</text>
</comment>
<reference evidence="2 3" key="1">
    <citation type="submission" date="2015-12" db="EMBL/GenBank/DDBJ databases">
        <title>Nitrous oxide reduction kinetics distinguish bacteria harboring typical versus atypical NosZ.</title>
        <authorList>
            <person name="Yoon S."/>
            <person name="Nissen S."/>
            <person name="Park D."/>
            <person name="Sanford R.A."/>
            <person name="Loeffler F.E."/>
        </authorList>
    </citation>
    <scope>NUCLEOTIDE SEQUENCE [LARGE SCALE GENOMIC DNA]</scope>
    <source>
        <strain evidence="2 3">ATCC BAA-841</strain>
    </source>
</reference>
<evidence type="ECO:0000256" key="1">
    <source>
        <dbReference type="SAM" id="SignalP"/>
    </source>
</evidence>
<evidence type="ECO:0000313" key="2">
    <source>
        <dbReference type="EMBL" id="KXB32713.1"/>
    </source>
</evidence>
<dbReference type="InterPro" id="IPR036909">
    <property type="entry name" value="Cyt_c-like_dom_sf"/>
</dbReference>
<gene>
    <name evidence="2" type="ORF">AT959_00490</name>
</gene>
<dbReference type="Gene3D" id="1.10.760.10">
    <property type="entry name" value="Cytochrome c-like domain"/>
    <property type="match status" value="1"/>
</dbReference>
<feature type="signal peptide" evidence="1">
    <location>
        <begin position="1"/>
        <end position="23"/>
    </location>
</feature>
<dbReference type="SUPFAM" id="SSF46626">
    <property type="entry name" value="Cytochrome c"/>
    <property type="match status" value="1"/>
</dbReference>
<organism evidence="2 3">
    <name type="scientific">Dechloromonas denitrificans</name>
    <dbReference type="NCBI Taxonomy" id="281362"/>
    <lineage>
        <taxon>Bacteria</taxon>
        <taxon>Pseudomonadati</taxon>
        <taxon>Pseudomonadota</taxon>
        <taxon>Betaproteobacteria</taxon>
        <taxon>Rhodocyclales</taxon>
        <taxon>Azonexaceae</taxon>
        <taxon>Dechloromonas</taxon>
    </lineage>
</organism>